<evidence type="ECO:0000313" key="1">
    <source>
        <dbReference type="EMBL" id="KAI2383890.1"/>
    </source>
</evidence>
<organism evidence="1">
    <name type="scientific">Ophidiomyces ophidiicola</name>
    <dbReference type="NCBI Taxonomy" id="1387563"/>
    <lineage>
        <taxon>Eukaryota</taxon>
        <taxon>Fungi</taxon>
        <taxon>Dikarya</taxon>
        <taxon>Ascomycota</taxon>
        <taxon>Pezizomycotina</taxon>
        <taxon>Eurotiomycetes</taxon>
        <taxon>Eurotiomycetidae</taxon>
        <taxon>Onygenales</taxon>
        <taxon>Onygenaceae</taxon>
        <taxon>Ophidiomyces</taxon>
    </lineage>
</organism>
<accession>A0ACB8USL0</accession>
<protein>
    <submittedName>
        <fullName evidence="1">Uncharacterized protein</fullName>
    </submittedName>
</protein>
<sequence>MPLAMRLLEVLTAMCTSLGSWLLPFIRQAARGAPSKYTISNQKLSPIAILNKKTLGRLQEQLMANPELDLLSIFPSDYRRQMQLALSQQPRLKISPAEIKSPPDFRDNLSGVDRAEVVFPLSERVTELLKQYSLPEGFDNPEQTLLHSLKQLLWKSPKLWENVVRGIVVKCSDDIVIKLLSQRIPEYTEYTTLQYLAERLPDIPVPRPHGLIRCGRYTVIFMSYIPCMTLTQAWPKLSHEAKLSVQHQLDDILNKLRTLRQEDGLPLGGVRGEGVKYQHWDVVPYQEAINSAAAFDDFRFSIPHRGSKSYIRLLRSLWRLPTKGSVFTHGDIRRDNVIIEMGVDNTCRVTGLIDWEDSGYYPEYFECMSSTITLSSTEDTDWYDYFPPCISPSNFPVPWLIDRFWNHHMGHWRTPTK</sequence>
<reference evidence="1" key="1">
    <citation type="journal article" date="2022" name="bioRxiv">
        <title>Population genetic analysis of Ophidiomyces ophidiicola, the causative agent of snake fungal disease, indicates recent introductions to the USA.</title>
        <authorList>
            <person name="Ladner J.T."/>
            <person name="Palmer J.M."/>
            <person name="Ettinger C.L."/>
            <person name="Stajich J.E."/>
            <person name="Farrell T.M."/>
            <person name="Glorioso B.M."/>
            <person name="Lawson B."/>
            <person name="Price S.J."/>
            <person name="Stengle A.G."/>
            <person name="Grear D.A."/>
            <person name="Lorch J.M."/>
        </authorList>
    </citation>
    <scope>NUCLEOTIDE SEQUENCE</scope>
    <source>
        <strain evidence="1">NWHC 24266-5</strain>
    </source>
</reference>
<dbReference type="EMBL" id="JALBCA010000082">
    <property type="protein sequence ID" value="KAI2383890.1"/>
    <property type="molecule type" value="Genomic_DNA"/>
</dbReference>
<name>A0ACB8USL0_9EURO</name>
<proteinExistence type="predicted"/>
<gene>
    <name evidence="1" type="ORF">LOY88_004980</name>
</gene>
<comment type="caution">
    <text evidence="1">The sequence shown here is derived from an EMBL/GenBank/DDBJ whole genome shotgun (WGS) entry which is preliminary data.</text>
</comment>